<reference evidence="1 2" key="1">
    <citation type="submission" date="2016-01" db="EMBL/GenBank/DDBJ databases">
        <title>Draft Genome Sequences of Seven Thermophilic Sporeformers Isolated from Foods.</title>
        <authorList>
            <person name="Berendsen E.M."/>
            <person name="Wells-Bennik M.H."/>
            <person name="Krawcyk A.O."/>
            <person name="De Jong A."/>
            <person name="Holsappel S."/>
            <person name="Eijlander R.T."/>
            <person name="Kuipers O.P."/>
        </authorList>
    </citation>
    <scope>NUCLEOTIDE SEQUENCE [LARGE SCALE GENOMIC DNA]</scope>
    <source>
        <strain evidence="1 2">B4119</strain>
    </source>
</reference>
<proteinExistence type="predicted"/>
<evidence type="ECO:0000313" key="2">
    <source>
        <dbReference type="Proteomes" id="UP000075455"/>
    </source>
</evidence>
<evidence type="ECO:0000313" key="1">
    <source>
        <dbReference type="EMBL" id="KYD12413.1"/>
    </source>
</evidence>
<sequence length="43" mass="4739">MNTNVPNAKIRNSFSIKTSKVMNLQNHVNAGKEKLGNVVLSKL</sequence>
<dbReference type="STRING" id="81408.B4119_2919"/>
<dbReference type="AlphaFoldDB" id="A0A150LJ64"/>
<organism evidence="1 2">
    <name type="scientific">Saccharococcus caldoxylosilyticus</name>
    <dbReference type="NCBI Taxonomy" id="81408"/>
    <lineage>
        <taxon>Bacteria</taxon>
        <taxon>Bacillati</taxon>
        <taxon>Bacillota</taxon>
        <taxon>Bacilli</taxon>
        <taxon>Bacillales</taxon>
        <taxon>Anoxybacillaceae</taxon>
        <taxon>Saccharococcus</taxon>
    </lineage>
</organism>
<dbReference type="EMBL" id="LQYS01000062">
    <property type="protein sequence ID" value="KYD12413.1"/>
    <property type="molecule type" value="Genomic_DNA"/>
</dbReference>
<name>A0A150LJ64_9BACL</name>
<dbReference type="Proteomes" id="UP000075455">
    <property type="component" value="Unassembled WGS sequence"/>
</dbReference>
<comment type="caution">
    <text evidence="1">The sequence shown here is derived from an EMBL/GenBank/DDBJ whole genome shotgun (WGS) entry which is preliminary data.</text>
</comment>
<gene>
    <name evidence="1" type="ORF">B4119_2919</name>
</gene>
<accession>A0A150LJ64</accession>
<protein>
    <submittedName>
        <fullName evidence="1">Uncharacterized protein</fullName>
    </submittedName>
</protein>